<reference evidence="14 15" key="1">
    <citation type="submission" date="2016-04" db="EMBL/GenBank/DDBJ databases">
        <title>The genome of Intoshia linei affirms orthonectids as highly simplified spiralians.</title>
        <authorList>
            <person name="Mikhailov K.V."/>
            <person name="Slusarev G.S."/>
            <person name="Nikitin M.A."/>
            <person name="Logacheva M.D."/>
            <person name="Penin A."/>
            <person name="Aleoshin V."/>
            <person name="Panchin Y.V."/>
        </authorList>
    </citation>
    <scope>NUCLEOTIDE SEQUENCE [LARGE SCALE GENOMIC DNA]</scope>
    <source>
        <strain evidence="14">Intl2013</strain>
        <tissue evidence="14">Whole animal</tissue>
    </source>
</reference>
<comment type="similarity">
    <text evidence="2 12">Belongs to the RNR ribonuclease family.</text>
</comment>
<evidence type="ECO:0000256" key="9">
    <source>
        <dbReference type="ARBA" id="ARBA00023242"/>
    </source>
</evidence>
<evidence type="ECO:0000256" key="6">
    <source>
        <dbReference type="ARBA" id="ARBA00022835"/>
    </source>
</evidence>
<dbReference type="Pfam" id="PF00773">
    <property type="entry name" value="RNB"/>
    <property type="match status" value="1"/>
</dbReference>
<organism evidence="14 15">
    <name type="scientific">Intoshia linei</name>
    <dbReference type="NCBI Taxonomy" id="1819745"/>
    <lineage>
        <taxon>Eukaryota</taxon>
        <taxon>Metazoa</taxon>
        <taxon>Spiralia</taxon>
        <taxon>Lophotrochozoa</taxon>
        <taxon>Mesozoa</taxon>
        <taxon>Orthonectida</taxon>
        <taxon>Rhopaluridae</taxon>
        <taxon>Intoshia</taxon>
    </lineage>
</organism>
<dbReference type="Pfam" id="PF17216">
    <property type="entry name" value="Rrp44_CSD1"/>
    <property type="match status" value="1"/>
</dbReference>
<dbReference type="FunFam" id="2.40.50.700:FF:000001">
    <property type="entry name" value="Exosome complex exonuclease exoribonuclease (Rrp44)"/>
    <property type="match status" value="1"/>
</dbReference>
<dbReference type="Gene3D" id="2.40.50.700">
    <property type="match status" value="1"/>
</dbReference>
<feature type="domain" description="RNB" evidence="13">
    <location>
        <begin position="454"/>
        <end position="789"/>
    </location>
</feature>
<dbReference type="InterPro" id="IPR033771">
    <property type="entry name" value="Rrp44_CSD1"/>
</dbReference>
<dbReference type="SMART" id="SM00955">
    <property type="entry name" value="RNB"/>
    <property type="match status" value="1"/>
</dbReference>
<evidence type="ECO:0000256" key="2">
    <source>
        <dbReference type="ARBA" id="ARBA00005785"/>
    </source>
</evidence>
<keyword evidence="15" id="KW-1185">Reference proteome</keyword>
<evidence type="ECO:0000256" key="5">
    <source>
        <dbReference type="ARBA" id="ARBA00022801"/>
    </source>
</evidence>
<dbReference type="GO" id="GO:0004519">
    <property type="term" value="F:endonuclease activity"/>
    <property type="evidence" value="ECO:0007669"/>
    <property type="project" value="TreeGrafter"/>
</dbReference>
<dbReference type="PANTHER" id="PTHR23355">
    <property type="entry name" value="RIBONUCLEASE"/>
    <property type="match status" value="1"/>
</dbReference>
<dbReference type="InterPro" id="IPR012340">
    <property type="entry name" value="NA-bd_OB-fold"/>
</dbReference>
<keyword evidence="6" id="KW-0271">Exosome</keyword>
<dbReference type="InterPro" id="IPR050180">
    <property type="entry name" value="RNR_Ribonuclease"/>
</dbReference>
<evidence type="ECO:0000256" key="8">
    <source>
        <dbReference type="ARBA" id="ARBA00022884"/>
    </source>
</evidence>
<evidence type="ECO:0000259" key="13">
    <source>
        <dbReference type="SMART" id="SM00955"/>
    </source>
</evidence>
<keyword evidence="9" id="KW-0539">Nucleus</keyword>
<dbReference type="PROSITE" id="PS01175">
    <property type="entry name" value="RIBONUCLEASE_II"/>
    <property type="match status" value="1"/>
</dbReference>
<dbReference type="InterPro" id="IPR022966">
    <property type="entry name" value="RNase_II/R_CS"/>
</dbReference>
<name>A0A177B441_9BILA</name>
<feature type="non-terminal residue" evidence="14">
    <location>
        <position position="880"/>
    </location>
</feature>
<comment type="caution">
    <text evidence="14">The sequence shown here is derived from an EMBL/GenBank/DDBJ whole genome shotgun (WGS) entry which is preliminary data.</text>
</comment>
<comment type="subcellular location">
    <subcellularLocation>
        <location evidence="1">Nucleus</location>
    </subcellularLocation>
</comment>
<dbReference type="OrthoDB" id="372421at2759"/>
<dbReference type="GO" id="GO:0000177">
    <property type="term" value="C:cytoplasmic exosome (RNase complex)"/>
    <property type="evidence" value="ECO:0007669"/>
    <property type="project" value="TreeGrafter"/>
</dbReference>
<dbReference type="GO" id="GO:0000176">
    <property type="term" value="C:nuclear exosome (RNase complex)"/>
    <property type="evidence" value="ECO:0007669"/>
    <property type="project" value="UniProtKB-ARBA"/>
</dbReference>
<dbReference type="SUPFAM" id="SSF50249">
    <property type="entry name" value="Nucleic acid-binding proteins"/>
    <property type="match status" value="2"/>
</dbReference>
<dbReference type="EMBL" id="LWCA01000353">
    <property type="protein sequence ID" value="OAF68986.1"/>
    <property type="molecule type" value="Genomic_DNA"/>
</dbReference>
<keyword evidence="3" id="KW-0698">rRNA processing</keyword>
<evidence type="ECO:0000256" key="12">
    <source>
        <dbReference type="RuleBase" id="RU003901"/>
    </source>
</evidence>
<evidence type="ECO:0000256" key="3">
    <source>
        <dbReference type="ARBA" id="ARBA00022552"/>
    </source>
</evidence>
<evidence type="ECO:0000313" key="15">
    <source>
        <dbReference type="Proteomes" id="UP000078046"/>
    </source>
</evidence>
<evidence type="ECO:0000256" key="7">
    <source>
        <dbReference type="ARBA" id="ARBA00022839"/>
    </source>
</evidence>
<dbReference type="Gene3D" id="2.40.50.690">
    <property type="match status" value="1"/>
</dbReference>
<dbReference type="GO" id="GO:0071031">
    <property type="term" value="P:nuclear mRNA surveillance of mRNA 3'-end processing"/>
    <property type="evidence" value="ECO:0007669"/>
    <property type="project" value="TreeGrafter"/>
</dbReference>
<dbReference type="AlphaFoldDB" id="A0A177B441"/>
<dbReference type="Pfam" id="PF17849">
    <property type="entry name" value="OB_Dis3"/>
    <property type="match status" value="1"/>
</dbReference>
<dbReference type="GO" id="GO:0006364">
    <property type="term" value="P:rRNA processing"/>
    <property type="evidence" value="ECO:0007669"/>
    <property type="project" value="UniProtKB-KW"/>
</dbReference>
<evidence type="ECO:0000256" key="11">
    <source>
        <dbReference type="ARBA" id="ARBA00077930"/>
    </source>
</evidence>
<dbReference type="InterPro" id="IPR001900">
    <property type="entry name" value="RNase_II/R"/>
</dbReference>
<keyword evidence="5" id="KW-0378">Hydrolase</keyword>
<gene>
    <name evidence="14" type="ORF">A3Q56_03276</name>
</gene>
<dbReference type="InterPro" id="IPR041505">
    <property type="entry name" value="Dis3_CSD2"/>
</dbReference>
<keyword evidence="8" id="KW-0694">RNA-binding</keyword>
<evidence type="ECO:0000256" key="1">
    <source>
        <dbReference type="ARBA" id="ARBA00004123"/>
    </source>
</evidence>
<sequence length="880" mass="101319">MNEFSCIKHVENYIKTSRGDVVKKTNLYHLRSNIPCGIYDKCIKCYPITKPKPINDSIISNEKMYIFPDYSAIRNQFDVIENLKNVVICGTVYEKLKKKSFSIFKRLLCRINNDNTFYCFANENFDLTFTDFTKHETTEKRNLRAVIKARDYICSHMNVDGYVVTNDIELYKNVMTEKFFTIYDFIVDDKNEIQHSFGDLSDKLIQLTNYLDKDQEKIYDFHLENKTMFEKILKGVIYKGKFSVTSHNRNEATVRIGEDEIVYVFGLLHMNRAIDGDTVAVEVLPEDNWKVPSNLVVDEAFEKPIIEFESENVEMVDSNKCIKKSNYKSVKIVGILKRKYRHFCGALMDSLTDKQRSHLVRPINRKIPFIRIETKKADVLRSQRIVVSIDEWLVDSKFPRGHFIRCLGAKGDKATENELLLIECDINYAPFSQSVLACLPKDDWKITEPDLVGRKDFRNKCIVSVDPPGCTDIDDALHIELHPDSTIEIGVHIADVSYYIKPNTYIDREACVRASTVYLIDRRIDMIPERLSSDLCSLKCGVDRLAFSTIWTLDKDYNIINTVFTKSVIKSKASLTYEQAQKRIDVQAKNDKSNDEISNSLFLLNKIAKTLRKTRIDSGALMLQSSEQFMFFVDETKNHAIDVQLKSNYDTNAMVEEYMLLANISVAKKIHSVFPNYAILRRHPVPSAADFKSIVEIASSKGFDFDCSSNKSIAESFKKMSTSKQVHKSMIILTMKCLKEALYFSSGCEPESAFKHFGLATDIYTHFTSPIRRYADMMVHRLLSVAIGMNNPDIVETDKNKLKEICANLNYRTSMARKASRDSARLHTLIFFRDKILRETANILYIRKNAIQIVVNKYGLEGNIFLDKLNLSVPVVHDET</sequence>
<dbReference type="Gene3D" id="3.40.50.1010">
    <property type="entry name" value="5'-nuclease"/>
    <property type="match status" value="1"/>
</dbReference>
<keyword evidence="4" id="KW-0540">Nuclease</keyword>
<dbReference type="Proteomes" id="UP000078046">
    <property type="component" value="Unassembled WGS sequence"/>
</dbReference>
<proteinExistence type="inferred from homology"/>
<dbReference type="GO" id="GO:0016075">
    <property type="term" value="P:rRNA catabolic process"/>
    <property type="evidence" value="ECO:0007669"/>
    <property type="project" value="TreeGrafter"/>
</dbReference>
<accession>A0A177B441</accession>
<evidence type="ECO:0000313" key="14">
    <source>
        <dbReference type="EMBL" id="OAF68986.1"/>
    </source>
</evidence>
<dbReference type="GO" id="GO:0000175">
    <property type="term" value="F:3'-5'-RNA exonuclease activity"/>
    <property type="evidence" value="ECO:0007669"/>
    <property type="project" value="TreeGrafter"/>
</dbReference>
<dbReference type="PANTHER" id="PTHR23355:SF35">
    <property type="entry name" value="EXOSOME COMPLEX EXONUCLEASE RRP44"/>
    <property type="match status" value="1"/>
</dbReference>
<evidence type="ECO:0000256" key="10">
    <source>
        <dbReference type="ARBA" id="ARBA00077221"/>
    </source>
</evidence>
<keyword evidence="7" id="KW-0269">Exonuclease</keyword>
<dbReference type="GO" id="GO:0003723">
    <property type="term" value="F:RNA binding"/>
    <property type="evidence" value="ECO:0007669"/>
    <property type="project" value="UniProtKB-KW"/>
</dbReference>
<evidence type="ECO:0000256" key="4">
    <source>
        <dbReference type="ARBA" id="ARBA00022722"/>
    </source>
</evidence>
<protein>
    <recommendedName>
        <fullName evidence="10">Protein DIS3 homolog</fullName>
    </recommendedName>
    <alternativeName>
        <fullName evidence="11">Ribosomal RNA-processing protein 44</fullName>
    </alternativeName>
</protein>